<keyword evidence="3" id="KW-0143">Chaperone</keyword>
<dbReference type="Gene3D" id="1.10.3580.10">
    <property type="entry name" value="ATP12 ATPase"/>
    <property type="match status" value="1"/>
</dbReference>
<sequence length="264" mass="28540">MRDDLSALFVESGERDPLKAAQRDMKRPLPKKFYTEVGVEARGEGFGVALDGKPVHTPARAPLVAPTRALAEALAAEWRRQGDHIDPADMPMTRMVNTALDGVSREMQATAAAIATFAGSDLVCYRAGEPESLVTAQNAAWEPVLDHFRDAHGSRFLCVEGVIFVDQPAESRAAVEGLVAREAQKPDGALRLAALHVMTTISGSVLIALALIEGALGFDAAWDAAHVDEDHELRLWGDDEEASARRAARRKEMRAAYELYAALG</sequence>
<dbReference type="SUPFAM" id="SSF160909">
    <property type="entry name" value="ATP12-like"/>
    <property type="match status" value="1"/>
</dbReference>
<gene>
    <name evidence="4" type="ORF">K2U94_09170</name>
</gene>
<dbReference type="Gene3D" id="3.30.2180.10">
    <property type="entry name" value="ATP12-like"/>
    <property type="match status" value="1"/>
</dbReference>
<evidence type="ECO:0000256" key="1">
    <source>
        <dbReference type="ARBA" id="ARBA00008231"/>
    </source>
</evidence>
<dbReference type="RefSeq" id="WP_243066912.1">
    <property type="nucleotide sequence ID" value="NZ_JAIVFK010000010.1"/>
</dbReference>
<evidence type="ECO:0000313" key="4">
    <source>
        <dbReference type="EMBL" id="MCI4682932.1"/>
    </source>
</evidence>
<dbReference type="InterPro" id="IPR011419">
    <property type="entry name" value="ATP12_ATP_synth-F1-assembly"/>
</dbReference>
<dbReference type="InterPro" id="IPR023335">
    <property type="entry name" value="ATP12_ortho_dom_sf"/>
</dbReference>
<dbReference type="Proteomes" id="UP001139104">
    <property type="component" value="Unassembled WGS sequence"/>
</dbReference>
<evidence type="ECO:0000256" key="2">
    <source>
        <dbReference type="ARBA" id="ARBA00022946"/>
    </source>
</evidence>
<keyword evidence="5" id="KW-1185">Reference proteome</keyword>
<evidence type="ECO:0000256" key="3">
    <source>
        <dbReference type="ARBA" id="ARBA00023186"/>
    </source>
</evidence>
<comment type="similarity">
    <text evidence="1">Belongs to the ATP12 family.</text>
</comment>
<reference evidence="4" key="1">
    <citation type="journal article" date="2022" name="ISME J.">
        <title>Identification of active gaseous-alkane degraders at natural gas seeps.</title>
        <authorList>
            <person name="Farhan Ul Haque M."/>
            <person name="Hernandez M."/>
            <person name="Crombie A.T."/>
            <person name="Murrell J.C."/>
        </authorList>
    </citation>
    <scope>NUCLEOTIDE SEQUENCE</scope>
    <source>
        <strain evidence="4">PC2</strain>
    </source>
</reference>
<protein>
    <submittedName>
        <fullName evidence="4">ATPase</fullName>
    </submittedName>
</protein>
<dbReference type="PANTHER" id="PTHR21013">
    <property type="entry name" value="ATP SYNTHASE MITOCHONDRIAL F1 COMPLEX ASSEMBLY FACTOR 2/ATP12 PROTEIN, MITOCHONDRIAL PRECURSOR"/>
    <property type="match status" value="1"/>
</dbReference>
<evidence type="ECO:0000313" key="5">
    <source>
        <dbReference type="Proteomes" id="UP001139104"/>
    </source>
</evidence>
<comment type="caution">
    <text evidence="4">The sequence shown here is derived from an EMBL/GenBank/DDBJ whole genome shotgun (WGS) entry which is preliminary data.</text>
</comment>
<name>A0ABS9Z5Q1_9HYPH</name>
<dbReference type="PANTHER" id="PTHR21013:SF10">
    <property type="entry name" value="ATP SYNTHASE MITOCHONDRIAL F1 COMPLEX ASSEMBLY FACTOR 2"/>
    <property type="match status" value="1"/>
</dbReference>
<dbReference type="Pfam" id="PF07542">
    <property type="entry name" value="ATP12"/>
    <property type="match status" value="1"/>
</dbReference>
<organism evidence="4 5">
    <name type="scientific">Candidatus Rhodoblastus alkanivorans</name>
    <dbReference type="NCBI Taxonomy" id="2954117"/>
    <lineage>
        <taxon>Bacteria</taxon>
        <taxon>Pseudomonadati</taxon>
        <taxon>Pseudomonadota</taxon>
        <taxon>Alphaproteobacteria</taxon>
        <taxon>Hyphomicrobiales</taxon>
        <taxon>Rhodoblastaceae</taxon>
        <taxon>Rhodoblastus</taxon>
    </lineage>
</organism>
<dbReference type="EMBL" id="JAIVFP010000001">
    <property type="protein sequence ID" value="MCI4682932.1"/>
    <property type="molecule type" value="Genomic_DNA"/>
</dbReference>
<dbReference type="InterPro" id="IPR042272">
    <property type="entry name" value="ATP12_ATP_synth-F1-assembly_N"/>
</dbReference>
<keyword evidence="2" id="KW-0809">Transit peptide</keyword>
<proteinExistence type="inferred from homology"/>
<accession>A0ABS9Z5Q1</accession>